<comment type="subcellular location">
    <subcellularLocation>
        <location evidence="2">Cell inner membrane</location>
        <topology evidence="2">Multi-pass membrane protein</topology>
    </subcellularLocation>
</comment>
<dbReference type="PRINTS" id="PR00344">
    <property type="entry name" value="BCTRLSENSOR"/>
</dbReference>
<dbReference type="SUPFAM" id="SSF55785">
    <property type="entry name" value="PYP-like sensor domain (PAS domain)"/>
    <property type="match status" value="2"/>
</dbReference>
<dbReference type="PROSITE" id="PS50109">
    <property type="entry name" value="HIS_KIN"/>
    <property type="match status" value="1"/>
</dbReference>
<dbReference type="Pfam" id="PF00989">
    <property type="entry name" value="PAS"/>
    <property type="match status" value="1"/>
</dbReference>
<dbReference type="SMART" id="SM00091">
    <property type="entry name" value="PAS"/>
    <property type="match status" value="3"/>
</dbReference>
<dbReference type="GO" id="GO:0006355">
    <property type="term" value="P:regulation of DNA-templated transcription"/>
    <property type="evidence" value="ECO:0007669"/>
    <property type="project" value="InterPro"/>
</dbReference>
<evidence type="ECO:0000256" key="6">
    <source>
        <dbReference type="ARBA" id="ARBA00022777"/>
    </source>
</evidence>
<dbReference type="Pfam" id="PF00512">
    <property type="entry name" value="HisKA"/>
    <property type="match status" value="1"/>
</dbReference>
<keyword evidence="12" id="KW-1185">Reference proteome</keyword>
<evidence type="ECO:0000259" key="8">
    <source>
        <dbReference type="PROSITE" id="PS50109"/>
    </source>
</evidence>
<evidence type="ECO:0000256" key="5">
    <source>
        <dbReference type="ARBA" id="ARBA00022679"/>
    </source>
</evidence>
<dbReference type="SMART" id="SM00388">
    <property type="entry name" value="HisKA"/>
    <property type="match status" value="1"/>
</dbReference>
<dbReference type="Gene3D" id="1.10.287.130">
    <property type="match status" value="1"/>
</dbReference>
<evidence type="ECO:0000313" key="12">
    <source>
        <dbReference type="Proteomes" id="UP000487350"/>
    </source>
</evidence>
<dbReference type="SUPFAM" id="SSF47384">
    <property type="entry name" value="Homodimeric domain of signal transducing histidine kinase"/>
    <property type="match status" value="1"/>
</dbReference>
<dbReference type="OrthoDB" id="9812260at2"/>
<dbReference type="PANTHER" id="PTHR43711:SF26">
    <property type="entry name" value="SENSOR HISTIDINE KINASE RCSC"/>
    <property type="match status" value="1"/>
</dbReference>
<dbReference type="InterPro" id="IPR001610">
    <property type="entry name" value="PAC"/>
</dbReference>
<dbReference type="CDD" id="cd00082">
    <property type="entry name" value="HisKA"/>
    <property type="match status" value="1"/>
</dbReference>
<dbReference type="InterPro" id="IPR036097">
    <property type="entry name" value="HisK_dim/P_sf"/>
</dbReference>
<dbReference type="InterPro" id="IPR013655">
    <property type="entry name" value="PAS_fold_3"/>
</dbReference>
<dbReference type="EC" id="2.7.13.3" evidence="3"/>
<protein>
    <recommendedName>
        <fullName evidence="3">histidine kinase</fullName>
        <ecNumber evidence="3">2.7.13.3</ecNumber>
    </recommendedName>
</protein>
<dbReference type="InterPro" id="IPR000014">
    <property type="entry name" value="PAS"/>
</dbReference>
<dbReference type="InterPro" id="IPR000700">
    <property type="entry name" value="PAS-assoc_C"/>
</dbReference>
<dbReference type="InterPro" id="IPR003594">
    <property type="entry name" value="HATPase_dom"/>
</dbReference>
<feature type="domain" description="Histidine kinase" evidence="8">
    <location>
        <begin position="455"/>
        <end position="671"/>
    </location>
</feature>
<comment type="catalytic activity">
    <reaction evidence="1">
        <text>ATP + protein L-histidine = ADP + protein N-phospho-L-histidine.</text>
        <dbReference type="EC" id="2.7.13.3"/>
    </reaction>
</comment>
<dbReference type="GO" id="GO:0005886">
    <property type="term" value="C:plasma membrane"/>
    <property type="evidence" value="ECO:0007669"/>
    <property type="project" value="UniProtKB-SubCell"/>
</dbReference>
<feature type="domain" description="PAC" evidence="10">
    <location>
        <begin position="387"/>
        <end position="437"/>
    </location>
</feature>
<dbReference type="PANTHER" id="PTHR43711">
    <property type="entry name" value="TWO-COMPONENT HISTIDINE KINASE"/>
    <property type="match status" value="1"/>
</dbReference>
<evidence type="ECO:0000259" key="9">
    <source>
        <dbReference type="PROSITE" id="PS50112"/>
    </source>
</evidence>
<dbReference type="Pfam" id="PF02518">
    <property type="entry name" value="HATPase_c"/>
    <property type="match status" value="1"/>
</dbReference>
<feature type="domain" description="PAC" evidence="10">
    <location>
        <begin position="263"/>
        <end position="313"/>
    </location>
</feature>
<gene>
    <name evidence="11" type="ORF">GHT07_05810</name>
</gene>
<dbReference type="AlphaFoldDB" id="A0A844B8C6"/>
<evidence type="ECO:0000256" key="7">
    <source>
        <dbReference type="ARBA" id="ARBA00023012"/>
    </source>
</evidence>
<evidence type="ECO:0000256" key="1">
    <source>
        <dbReference type="ARBA" id="ARBA00000085"/>
    </source>
</evidence>
<feature type="domain" description="PAS" evidence="9">
    <location>
        <begin position="185"/>
        <end position="256"/>
    </location>
</feature>
<dbReference type="InterPro" id="IPR004358">
    <property type="entry name" value="Sig_transdc_His_kin-like_C"/>
</dbReference>
<sequence length="672" mass="75190">MRGTHAGPAWADADAMLDRMSAPPPVAAPAQAHAAAQPSPGAWLVQIAGAIEEMLWVTHEHTGEIIFSNSTFASYWSLDTSTPGHRAAALAELVHHDDRERLRHAREQLPAKPFQEEYRVTLPARGDKASRTARVREHAFRSPGPAGEPWVTHIARDVSWQFDTTAQLRAEISRRTDAERSRDDATQRLEAMIASANDAVITINEHSAIIDWNAAAERIFGWKRAEALGRTLTELIVPRTFRSHHHAGMENYMRHGTGDILNRRVETTALRRSGEEFQIELSIWPVTSGEGVTFSSFIRDISRRKSNERALAESEAKYRKVVENVNEGILVTAAGRILYANPRALELTGLDDATAKSRPFVEFIHADDRERVISNHMRRLKGEQVENHYQFRVIHRDGNVRWLEISAVVFEWQNTPATLNFLTDVTERRRVDEEMRASLARERELSELKSRFVAVASHEFRTPLAAILSSVELLDDYGLRLPDDERKEIVGLVKNAVARMNKMVEQVLLTSRLESGKFAFEPRPRHLSDLLVQVASEMDQAHPQASRISMQCEGAEQARMIDAKLLSHILVNLLTNALKYSPPDSEVTCIASADGEHLHFSVQDRGIGIPSADLPRLFESFHRGTNVGNIQGTGIGLHIVKECVDLHRGTIDVQSVAGEGATFNVRLHAPQA</sequence>
<comment type="caution">
    <text evidence="11">The sequence shown here is derived from an EMBL/GenBank/DDBJ whole genome shotgun (WGS) entry which is preliminary data.</text>
</comment>
<dbReference type="InterPro" id="IPR013767">
    <property type="entry name" value="PAS_fold"/>
</dbReference>
<dbReference type="InterPro" id="IPR005467">
    <property type="entry name" value="His_kinase_dom"/>
</dbReference>
<keyword evidence="5" id="KW-0808">Transferase</keyword>
<evidence type="ECO:0000256" key="4">
    <source>
        <dbReference type="ARBA" id="ARBA00022553"/>
    </source>
</evidence>
<dbReference type="CDD" id="cd00130">
    <property type="entry name" value="PAS"/>
    <property type="match status" value="2"/>
</dbReference>
<dbReference type="CDD" id="cd00075">
    <property type="entry name" value="HATPase"/>
    <property type="match status" value="1"/>
</dbReference>
<dbReference type="SMART" id="SM00086">
    <property type="entry name" value="PAC"/>
    <property type="match status" value="2"/>
</dbReference>
<dbReference type="SUPFAM" id="SSF55874">
    <property type="entry name" value="ATPase domain of HSP90 chaperone/DNA topoisomerase II/histidine kinase"/>
    <property type="match status" value="1"/>
</dbReference>
<dbReference type="NCBIfam" id="TIGR00229">
    <property type="entry name" value="sensory_box"/>
    <property type="match status" value="2"/>
</dbReference>
<feature type="domain" description="PAS" evidence="9">
    <location>
        <begin position="314"/>
        <end position="383"/>
    </location>
</feature>
<accession>A0A844B8C6</accession>
<dbReference type="InterPro" id="IPR035965">
    <property type="entry name" value="PAS-like_dom_sf"/>
</dbReference>
<dbReference type="InterPro" id="IPR003661">
    <property type="entry name" value="HisK_dim/P_dom"/>
</dbReference>
<dbReference type="EMBL" id="WJBU01000005">
    <property type="protein sequence ID" value="MRD46781.1"/>
    <property type="molecule type" value="Genomic_DNA"/>
</dbReference>
<dbReference type="SMART" id="SM00387">
    <property type="entry name" value="HATPase_c"/>
    <property type="match status" value="1"/>
</dbReference>
<evidence type="ECO:0000259" key="10">
    <source>
        <dbReference type="PROSITE" id="PS50113"/>
    </source>
</evidence>
<reference evidence="11 12" key="1">
    <citation type="submission" date="2019-11" db="EMBL/GenBank/DDBJ databases">
        <title>Caenimonas koreensis gen. nov., sp. nov., isolated from activated sludge.</title>
        <authorList>
            <person name="Seung H.R."/>
        </authorList>
    </citation>
    <scope>NUCLEOTIDE SEQUENCE [LARGE SCALE GENOMIC DNA]</scope>
    <source>
        <strain evidence="11 12">EMB320</strain>
    </source>
</reference>
<evidence type="ECO:0000256" key="2">
    <source>
        <dbReference type="ARBA" id="ARBA00004429"/>
    </source>
</evidence>
<name>A0A844B8C6_9BURK</name>
<keyword evidence="6" id="KW-0418">Kinase</keyword>
<dbReference type="Pfam" id="PF08447">
    <property type="entry name" value="PAS_3"/>
    <property type="match status" value="1"/>
</dbReference>
<dbReference type="Gene3D" id="3.30.565.10">
    <property type="entry name" value="Histidine kinase-like ATPase, C-terminal domain"/>
    <property type="match status" value="1"/>
</dbReference>
<keyword evidence="4" id="KW-0597">Phosphoprotein</keyword>
<keyword evidence="7" id="KW-0902">Two-component regulatory system</keyword>
<dbReference type="Gene3D" id="3.30.450.20">
    <property type="entry name" value="PAS domain"/>
    <property type="match status" value="3"/>
</dbReference>
<dbReference type="InterPro" id="IPR036890">
    <property type="entry name" value="HATPase_C_sf"/>
</dbReference>
<evidence type="ECO:0000256" key="3">
    <source>
        <dbReference type="ARBA" id="ARBA00012438"/>
    </source>
</evidence>
<dbReference type="Proteomes" id="UP000487350">
    <property type="component" value="Unassembled WGS sequence"/>
</dbReference>
<evidence type="ECO:0000313" key="11">
    <source>
        <dbReference type="EMBL" id="MRD46781.1"/>
    </source>
</evidence>
<proteinExistence type="predicted"/>
<dbReference type="PROSITE" id="PS50112">
    <property type="entry name" value="PAS"/>
    <property type="match status" value="2"/>
</dbReference>
<organism evidence="11 12">
    <name type="scientific">Caenimonas koreensis DSM 17982</name>
    <dbReference type="NCBI Taxonomy" id="1121255"/>
    <lineage>
        <taxon>Bacteria</taxon>
        <taxon>Pseudomonadati</taxon>
        <taxon>Pseudomonadota</taxon>
        <taxon>Betaproteobacteria</taxon>
        <taxon>Burkholderiales</taxon>
        <taxon>Comamonadaceae</taxon>
        <taxon>Caenimonas</taxon>
    </lineage>
</organism>
<dbReference type="PROSITE" id="PS50113">
    <property type="entry name" value="PAC"/>
    <property type="match status" value="2"/>
</dbReference>
<dbReference type="GO" id="GO:0000155">
    <property type="term" value="F:phosphorelay sensor kinase activity"/>
    <property type="evidence" value="ECO:0007669"/>
    <property type="project" value="InterPro"/>
</dbReference>
<dbReference type="InterPro" id="IPR050736">
    <property type="entry name" value="Sensor_HK_Regulatory"/>
</dbReference>
<dbReference type="FunFam" id="3.30.565.10:FF:000006">
    <property type="entry name" value="Sensor histidine kinase WalK"/>
    <property type="match status" value="1"/>
</dbReference>